<reference evidence="2 3" key="1">
    <citation type="journal article" date="2023" name="G3 (Bethesda)">
        <title>A chromosome-length genome assembly and annotation of blackberry (Rubus argutus, cv. 'Hillquist').</title>
        <authorList>
            <person name="Bruna T."/>
            <person name="Aryal R."/>
            <person name="Dudchenko O."/>
            <person name="Sargent D.J."/>
            <person name="Mead D."/>
            <person name="Buti M."/>
            <person name="Cavallini A."/>
            <person name="Hytonen T."/>
            <person name="Andres J."/>
            <person name="Pham M."/>
            <person name="Weisz D."/>
            <person name="Mascagni F."/>
            <person name="Usai G."/>
            <person name="Natali L."/>
            <person name="Bassil N."/>
            <person name="Fernandez G.E."/>
            <person name="Lomsadze A."/>
            <person name="Armour M."/>
            <person name="Olukolu B."/>
            <person name="Poorten T."/>
            <person name="Britton C."/>
            <person name="Davik J."/>
            <person name="Ashrafi H."/>
            <person name="Aiden E.L."/>
            <person name="Borodovsky M."/>
            <person name="Worthington M."/>
        </authorList>
    </citation>
    <scope>NUCLEOTIDE SEQUENCE [LARGE SCALE GENOMIC DNA]</scope>
    <source>
        <strain evidence="2">PI 553951</strain>
    </source>
</reference>
<proteinExistence type="predicted"/>
<feature type="region of interest" description="Disordered" evidence="1">
    <location>
        <begin position="111"/>
        <end position="140"/>
    </location>
</feature>
<dbReference type="PANTHER" id="PTHR31923">
    <property type="entry name" value="BSD DOMAIN-CONTAINING PROTEIN"/>
    <property type="match status" value="1"/>
</dbReference>
<dbReference type="PANTHER" id="PTHR31923:SF36">
    <property type="entry name" value="BSD DOMAIN-CONTAINING PROTEIN"/>
    <property type="match status" value="1"/>
</dbReference>
<evidence type="ECO:0000313" key="3">
    <source>
        <dbReference type="Proteomes" id="UP001457282"/>
    </source>
</evidence>
<organism evidence="2 3">
    <name type="scientific">Rubus argutus</name>
    <name type="common">Southern blackberry</name>
    <dbReference type="NCBI Taxonomy" id="59490"/>
    <lineage>
        <taxon>Eukaryota</taxon>
        <taxon>Viridiplantae</taxon>
        <taxon>Streptophyta</taxon>
        <taxon>Embryophyta</taxon>
        <taxon>Tracheophyta</taxon>
        <taxon>Spermatophyta</taxon>
        <taxon>Magnoliopsida</taxon>
        <taxon>eudicotyledons</taxon>
        <taxon>Gunneridae</taxon>
        <taxon>Pentapetalae</taxon>
        <taxon>rosids</taxon>
        <taxon>fabids</taxon>
        <taxon>Rosales</taxon>
        <taxon>Rosaceae</taxon>
        <taxon>Rosoideae</taxon>
        <taxon>Rosoideae incertae sedis</taxon>
        <taxon>Rubus</taxon>
    </lineage>
</organism>
<evidence type="ECO:0000256" key="1">
    <source>
        <dbReference type="SAM" id="MobiDB-lite"/>
    </source>
</evidence>
<gene>
    <name evidence="2" type="ORF">M0R45_002676</name>
</gene>
<sequence length="140" mass="15833">MKLMVLGNFSLNPPTISLVGISFHSISNGVRHLASVSATEPSEADLQNFGVSDDLRDFFKGLTFNTFKYFPIPDEVEEVFEVPTMASNVRKDLTEWQERHATLVLTTVKNEAEGREKGKKKRYCNRDNGKKDAGKEEHKK</sequence>
<name>A0AAW1VQS4_RUBAR</name>
<comment type="caution">
    <text evidence="2">The sequence shown here is derived from an EMBL/GenBank/DDBJ whole genome shotgun (WGS) entry which is preliminary data.</text>
</comment>
<dbReference type="AlphaFoldDB" id="A0AAW1VQS4"/>
<evidence type="ECO:0000313" key="2">
    <source>
        <dbReference type="EMBL" id="KAK9906249.1"/>
    </source>
</evidence>
<keyword evidence="3" id="KW-1185">Reference proteome</keyword>
<dbReference type="EMBL" id="JBEDUW010000070">
    <property type="protein sequence ID" value="KAK9906249.1"/>
    <property type="molecule type" value="Genomic_DNA"/>
</dbReference>
<feature type="compositionally biased region" description="Basic and acidic residues" evidence="1">
    <location>
        <begin position="124"/>
        <end position="140"/>
    </location>
</feature>
<accession>A0AAW1VQS4</accession>
<protein>
    <submittedName>
        <fullName evidence="2">Uncharacterized protein</fullName>
    </submittedName>
</protein>
<dbReference type="Proteomes" id="UP001457282">
    <property type="component" value="Unassembled WGS sequence"/>
</dbReference>